<organism evidence="4 5">
    <name type="scientific">Bartonella apis</name>
    <dbReference type="NCBI Taxonomy" id="1686310"/>
    <lineage>
        <taxon>Bacteria</taxon>
        <taxon>Pseudomonadati</taxon>
        <taxon>Pseudomonadota</taxon>
        <taxon>Alphaproteobacteria</taxon>
        <taxon>Hyphomicrobiales</taxon>
        <taxon>Bartonellaceae</taxon>
        <taxon>Bartonella</taxon>
    </lineage>
</organism>
<dbReference type="EMBL" id="LXYT01000002">
    <property type="protein sequence ID" value="OLY43411.1"/>
    <property type="molecule type" value="Genomic_DNA"/>
</dbReference>
<dbReference type="GO" id="GO:0048027">
    <property type="term" value="F:mRNA 5'-UTR binding"/>
    <property type="evidence" value="ECO:0007669"/>
    <property type="project" value="InterPro"/>
</dbReference>
<dbReference type="PIRSF" id="PIRSF009533">
    <property type="entry name" value="FlbT"/>
    <property type="match status" value="1"/>
</dbReference>
<accession>A0A1R0F8Y8</accession>
<evidence type="ECO:0000313" key="5">
    <source>
        <dbReference type="Proteomes" id="UP000187344"/>
    </source>
</evidence>
<keyword evidence="3" id="KW-0694">RNA-binding</keyword>
<gene>
    <name evidence="4" type="ORF">PEB0149_008380</name>
</gene>
<dbReference type="Proteomes" id="UP000187344">
    <property type="component" value="Unassembled WGS sequence"/>
</dbReference>
<keyword evidence="2" id="KW-1005">Bacterial flagellum biogenesis</keyword>
<reference evidence="4 5" key="1">
    <citation type="submission" date="2016-12" db="EMBL/GenBank/DDBJ databases">
        <title>Comparative genomics of Bartonella apis.</title>
        <authorList>
            <person name="Engel P."/>
        </authorList>
    </citation>
    <scope>NUCLEOTIDE SEQUENCE [LARGE SCALE GENOMIC DNA]</scope>
    <source>
        <strain evidence="4 5">PEB0149</strain>
    </source>
</reference>
<keyword evidence="4" id="KW-0969">Cilium</keyword>
<dbReference type="AlphaFoldDB" id="A0A1R0F8Y8"/>
<dbReference type="GO" id="GO:0044781">
    <property type="term" value="P:bacterial-type flagellum organization"/>
    <property type="evidence" value="ECO:0007669"/>
    <property type="project" value="UniProtKB-KW"/>
</dbReference>
<dbReference type="GO" id="GO:0006402">
    <property type="term" value="P:mRNA catabolic process"/>
    <property type="evidence" value="ECO:0007669"/>
    <property type="project" value="InterPro"/>
</dbReference>
<dbReference type="NCBIfam" id="NF001995">
    <property type="entry name" value="PRK00794.1-1"/>
    <property type="match status" value="1"/>
</dbReference>
<dbReference type="Pfam" id="PF07378">
    <property type="entry name" value="FlbT"/>
    <property type="match status" value="1"/>
</dbReference>
<comment type="caution">
    <text evidence="4">The sequence shown here is derived from an EMBL/GenBank/DDBJ whole genome shotgun (WGS) entry which is preliminary data.</text>
</comment>
<sequence length="142" mass="16195">MTDKTMHITLRPNEKIYLNGAVLRPDRKVTLELLNDATFLLEAHVMQAEDTNTPLKQLYFAAQVMLIDPDTADKTVMIFVEMLGKMLRTFNDPIILEGLRKCIDLTEQDKIFEVLKVIRGLFDREATIMGKKPASAKEKKTA</sequence>
<keyword evidence="4" id="KW-0966">Cell projection</keyword>
<keyword evidence="1" id="KW-0678">Repressor</keyword>
<dbReference type="GO" id="GO:1902209">
    <property type="term" value="P:negative regulation of bacterial-type flagellum assembly"/>
    <property type="evidence" value="ECO:0007669"/>
    <property type="project" value="InterPro"/>
</dbReference>
<keyword evidence="4" id="KW-0282">Flagellum</keyword>
<name>A0A1R0F8Y8_9HYPH</name>
<evidence type="ECO:0000256" key="1">
    <source>
        <dbReference type="ARBA" id="ARBA00022491"/>
    </source>
</evidence>
<protein>
    <submittedName>
        <fullName evidence="4">Flagellar protein FlbT</fullName>
    </submittedName>
</protein>
<dbReference type="InterPro" id="IPR009967">
    <property type="entry name" value="Flagellum_FlbT"/>
</dbReference>
<evidence type="ECO:0000313" key="4">
    <source>
        <dbReference type="EMBL" id="OLY43411.1"/>
    </source>
</evidence>
<proteinExistence type="predicted"/>
<dbReference type="RefSeq" id="WP_225868526.1">
    <property type="nucleotide sequence ID" value="NZ_CALYQA010000001.1"/>
</dbReference>
<evidence type="ECO:0000256" key="2">
    <source>
        <dbReference type="ARBA" id="ARBA00022795"/>
    </source>
</evidence>
<evidence type="ECO:0000256" key="3">
    <source>
        <dbReference type="ARBA" id="ARBA00022884"/>
    </source>
</evidence>
<keyword evidence="5" id="KW-1185">Reference proteome</keyword>